<evidence type="ECO:0000313" key="2">
    <source>
        <dbReference type="EMBL" id="PPQ80290.1"/>
    </source>
</evidence>
<feature type="compositionally biased region" description="Polar residues" evidence="1">
    <location>
        <begin position="325"/>
        <end position="361"/>
    </location>
</feature>
<gene>
    <name evidence="2" type="ORF">CVT25_003687</name>
</gene>
<feature type="compositionally biased region" description="Low complexity" evidence="1">
    <location>
        <begin position="57"/>
        <end position="77"/>
    </location>
</feature>
<feature type="compositionally biased region" description="Basic residues" evidence="1">
    <location>
        <begin position="81"/>
        <end position="90"/>
    </location>
</feature>
<accession>A0A409WP69</accession>
<feature type="compositionally biased region" description="Low complexity" evidence="1">
    <location>
        <begin position="910"/>
        <end position="925"/>
    </location>
</feature>
<feature type="region of interest" description="Disordered" evidence="1">
    <location>
        <begin position="263"/>
        <end position="303"/>
    </location>
</feature>
<feature type="region of interest" description="Disordered" evidence="1">
    <location>
        <begin position="57"/>
        <end position="97"/>
    </location>
</feature>
<dbReference type="AlphaFoldDB" id="A0A409WP69"/>
<dbReference type="EMBL" id="NHYD01003337">
    <property type="protein sequence ID" value="PPQ80290.1"/>
    <property type="molecule type" value="Genomic_DNA"/>
</dbReference>
<feature type="compositionally biased region" description="Acidic residues" evidence="1">
    <location>
        <begin position="146"/>
        <end position="155"/>
    </location>
</feature>
<feature type="compositionally biased region" description="Gly residues" evidence="1">
    <location>
        <begin position="449"/>
        <end position="460"/>
    </location>
</feature>
<feature type="compositionally biased region" description="Gly residues" evidence="1">
    <location>
        <begin position="489"/>
        <end position="509"/>
    </location>
</feature>
<feature type="compositionally biased region" description="Low complexity" evidence="1">
    <location>
        <begin position="287"/>
        <end position="303"/>
    </location>
</feature>
<dbReference type="Proteomes" id="UP000283269">
    <property type="component" value="Unassembled WGS sequence"/>
</dbReference>
<feature type="compositionally biased region" description="Acidic residues" evidence="1">
    <location>
        <begin position="702"/>
        <end position="722"/>
    </location>
</feature>
<feature type="compositionally biased region" description="Polar residues" evidence="1">
    <location>
        <begin position="471"/>
        <end position="486"/>
    </location>
</feature>
<feature type="region of interest" description="Disordered" evidence="1">
    <location>
        <begin position="846"/>
        <end position="945"/>
    </location>
</feature>
<dbReference type="InParanoid" id="A0A409WP69"/>
<feature type="compositionally biased region" description="Low complexity" evidence="1">
    <location>
        <begin position="626"/>
        <end position="641"/>
    </location>
</feature>
<feature type="compositionally biased region" description="Polar residues" evidence="1">
    <location>
        <begin position="846"/>
        <end position="858"/>
    </location>
</feature>
<feature type="region of interest" description="Disordered" evidence="1">
    <location>
        <begin position="433"/>
        <end position="539"/>
    </location>
</feature>
<keyword evidence="3" id="KW-1185">Reference proteome</keyword>
<reference evidence="2 3" key="1">
    <citation type="journal article" date="2018" name="Evol. Lett.">
        <title>Horizontal gene cluster transfer increased hallucinogenic mushroom diversity.</title>
        <authorList>
            <person name="Reynolds H.T."/>
            <person name="Vijayakumar V."/>
            <person name="Gluck-Thaler E."/>
            <person name="Korotkin H.B."/>
            <person name="Matheny P.B."/>
            <person name="Slot J.C."/>
        </authorList>
    </citation>
    <scope>NUCLEOTIDE SEQUENCE [LARGE SCALE GENOMIC DNA]</scope>
    <source>
        <strain evidence="2 3">2631</strain>
    </source>
</reference>
<feature type="compositionally biased region" description="Low complexity" evidence="1">
    <location>
        <begin position="363"/>
        <end position="378"/>
    </location>
</feature>
<feature type="region of interest" description="Disordered" evidence="1">
    <location>
        <begin position="699"/>
        <end position="722"/>
    </location>
</feature>
<comment type="caution">
    <text evidence="2">The sequence shown here is derived from an EMBL/GenBank/DDBJ whole genome shotgun (WGS) entry which is preliminary data.</text>
</comment>
<feature type="compositionally biased region" description="Basic and acidic residues" evidence="1">
    <location>
        <begin position="927"/>
        <end position="945"/>
    </location>
</feature>
<evidence type="ECO:0000313" key="3">
    <source>
        <dbReference type="Proteomes" id="UP000283269"/>
    </source>
</evidence>
<sequence>MQFDQHKEPFSAIGMANQHQYMHQPNPLYPSAIPSYRNISMPRHDVPVASTSNIQNSAHATGASTSGPSSSSLPQSSFRAPAHKHAHHLHSIPPREKSTRTLIIDHMLWVHGRTRFAQARAELGMTDRTGGPTSLNYIHRKRPESYEEEDEDGSEGEQVVALKARAGGPGHPHDDDEDERLGHQDLSLARSLRLRAEGLEKVVISMLDQPPPIHPINDEDILTPPTSPKLNASNAAHPHRLPNGVRLRLALGTIVNDLFARQAPSPPYRHTHATTPNTARSVAASTPPDHSPQSSVVPSPSDLPSALATLAPVSGAFAPVRRSSLAPSPNRSMQNQQYQDYSPGYSSSGQHQGYNQPNSPRNMHMQYQAMQQQQQTSQPLGPPMQPKTHRPHAGQRTRALYAVGADPSTANSPPAFRCPRHLHTGCEICVEAKSPPRQTGSSNSRGRGSSFGGGGGGLGHGSSPRFAADRPSSSLAAATASGNWKTKSGGVGPGGGGITGWQDGSGIGSGLLRPGVRGSALRRKVREEEKGDATTGAGNTKLSKLIPRFIRLSALVAAELGREARGEEDASASEDGKEREGGQGAGATSSGAGGANMGTPQSERGWTPGGGGGGSYSPLPPPSSPSYPSRNPQQQSQPQTQHRMYEYALRPSSEWYMLLAGLLTRAVLEGYLTAGWTGLQAVQCLLLVGLGVNEHAGKENVDPAEIDEDDDDDEEFSSLDPDELPNLVDAIKILFPSLRDRNSDYIGVKGKGEEDYEIEMNERLKRFYDIPASTPDCATHMEDLAWQYPAEPVERAAVRFCEAIAKWRGKPELETYKKKPAPPPMDMMNTSPGGSAAAMTIESLVHSNPSSPMIGNNASGSGDRGGSRRKRLKKPSIDVYFTQASASSAGSGAGGQRMENLSWNRGGSGMNNMNMNNSSGSNSNNKRYRDADDGGRPESAKRMFA</sequence>
<protein>
    <submittedName>
        <fullName evidence="2">Uncharacterized protein</fullName>
    </submittedName>
</protein>
<feature type="region of interest" description="Disordered" evidence="1">
    <location>
        <begin position="321"/>
        <end position="395"/>
    </location>
</feature>
<organism evidence="2 3">
    <name type="scientific">Psilocybe cyanescens</name>
    <dbReference type="NCBI Taxonomy" id="93625"/>
    <lineage>
        <taxon>Eukaryota</taxon>
        <taxon>Fungi</taxon>
        <taxon>Dikarya</taxon>
        <taxon>Basidiomycota</taxon>
        <taxon>Agaricomycotina</taxon>
        <taxon>Agaricomycetes</taxon>
        <taxon>Agaricomycetidae</taxon>
        <taxon>Agaricales</taxon>
        <taxon>Agaricineae</taxon>
        <taxon>Strophariaceae</taxon>
        <taxon>Psilocybe</taxon>
    </lineage>
</organism>
<dbReference type="OrthoDB" id="2534923at2759"/>
<feature type="compositionally biased region" description="Basic and acidic residues" evidence="1">
    <location>
        <begin position="561"/>
        <end position="581"/>
    </location>
</feature>
<feature type="region of interest" description="Disordered" evidence="1">
    <location>
        <begin position="123"/>
        <end position="157"/>
    </location>
</feature>
<dbReference type="STRING" id="93625.A0A409WP69"/>
<feature type="region of interest" description="Disordered" evidence="1">
    <location>
        <begin position="561"/>
        <end position="642"/>
    </location>
</feature>
<name>A0A409WP69_PSICY</name>
<evidence type="ECO:0000256" key="1">
    <source>
        <dbReference type="SAM" id="MobiDB-lite"/>
    </source>
</evidence>
<proteinExistence type="predicted"/>
<feature type="compositionally biased region" description="Polar residues" evidence="1">
    <location>
        <begin position="273"/>
        <end position="284"/>
    </location>
</feature>